<dbReference type="SUPFAM" id="SSF53756">
    <property type="entry name" value="UDP-Glycosyltransferase/glycogen phosphorylase"/>
    <property type="match status" value="1"/>
</dbReference>
<feature type="compositionally biased region" description="Pro residues" evidence="8">
    <location>
        <begin position="1836"/>
        <end position="1850"/>
    </location>
</feature>
<dbReference type="GO" id="GO:0005524">
    <property type="term" value="F:ATP binding"/>
    <property type="evidence" value="ECO:0007669"/>
    <property type="project" value="UniProtKB-KW"/>
</dbReference>
<comment type="similarity">
    <text evidence="1">Belongs to the zeta toxin family.</text>
</comment>
<keyword evidence="11" id="KW-1185">Reference proteome</keyword>
<keyword evidence="4" id="KW-0378">Hydrolase</keyword>
<dbReference type="InterPro" id="IPR015797">
    <property type="entry name" value="NUDIX_hydrolase-like_dom_sf"/>
</dbReference>
<reference evidence="10 11" key="1">
    <citation type="submission" date="2020-08" db="EMBL/GenBank/DDBJ databases">
        <title>Sequencing the genomes of 1000 actinobacteria strains.</title>
        <authorList>
            <person name="Klenk H.-P."/>
        </authorList>
    </citation>
    <scope>NUCLEOTIDE SEQUENCE [LARGE SCALE GENOMIC DNA]</scope>
    <source>
        <strain evidence="10 11">DSM 45507</strain>
    </source>
</reference>
<dbReference type="InterPro" id="IPR000086">
    <property type="entry name" value="NUDIX_hydrolase_dom"/>
</dbReference>
<dbReference type="Gene3D" id="3.40.50.2000">
    <property type="entry name" value="Glycogen Phosphorylase B"/>
    <property type="match status" value="2"/>
</dbReference>
<dbReference type="Pfam" id="PF00293">
    <property type="entry name" value="NUDIX"/>
    <property type="match status" value="1"/>
</dbReference>
<comment type="caution">
    <text evidence="10">The sequence shown here is derived from an EMBL/GenBank/DDBJ whole genome shotgun (WGS) entry which is preliminary data.</text>
</comment>
<dbReference type="RefSeq" id="WP_313046357.1">
    <property type="nucleotide sequence ID" value="NZ_JACHMB010000001.1"/>
</dbReference>
<feature type="compositionally biased region" description="Pro residues" evidence="8">
    <location>
        <begin position="571"/>
        <end position="594"/>
    </location>
</feature>
<dbReference type="Gene3D" id="3.90.79.10">
    <property type="entry name" value="Nucleoside Triphosphate Pyrophosphohydrolase"/>
    <property type="match status" value="1"/>
</dbReference>
<dbReference type="GO" id="GO:0016301">
    <property type="term" value="F:kinase activity"/>
    <property type="evidence" value="ECO:0007669"/>
    <property type="project" value="InterPro"/>
</dbReference>
<dbReference type="Pfam" id="PF25547">
    <property type="entry name" value="WXG100_2"/>
    <property type="match status" value="1"/>
</dbReference>
<evidence type="ECO:0000313" key="10">
    <source>
        <dbReference type="EMBL" id="MBB5782524.1"/>
    </source>
</evidence>
<evidence type="ECO:0000256" key="7">
    <source>
        <dbReference type="ARBA" id="ARBA00048178"/>
    </source>
</evidence>
<dbReference type="Gene3D" id="3.40.50.300">
    <property type="entry name" value="P-loop containing nucleotide triphosphate hydrolases"/>
    <property type="match status" value="1"/>
</dbReference>
<keyword evidence="5" id="KW-0067">ATP-binding</keyword>
<dbReference type="PROSITE" id="PS00893">
    <property type="entry name" value="NUDIX_BOX"/>
    <property type="match status" value="1"/>
</dbReference>
<feature type="compositionally biased region" description="Basic and acidic residues" evidence="8">
    <location>
        <begin position="531"/>
        <end position="543"/>
    </location>
</feature>
<dbReference type="EC" id="2.7.1.176" evidence="2"/>
<evidence type="ECO:0000259" key="9">
    <source>
        <dbReference type="PROSITE" id="PS51462"/>
    </source>
</evidence>
<feature type="compositionally biased region" description="Low complexity" evidence="8">
    <location>
        <begin position="547"/>
        <end position="570"/>
    </location>
</feature>
<proteinExistence type="inferred from homology"/>
<evidence type="ECO:0000256" key="4">
    <source>
        <dbReference type="ARBA" id="ARBA00022801"/>
    </source>
</evidence>
<evidence type="ECO:0000256" key="8">
    <source>
        <dbReference type="SAM" id="MobiDB-lite"/>
    </source>
</evidence>
<dbReference type="EMBL" id="JACHMB010000001">
    <property type="protein sequence ID" value="MBB5782524.1"/>
    <property type="molecule type" value="Genomic_DNA"/>
</dbReference>
<dbReference type="InterPro" id="IPR020084">
    <property type="entry name" value="NUDIX_hydrolase_CS"/>
</dbReference>
<dbReference type="CDD" id="cd18877">
    <property type="entry name" value="NUDIX_Hydrolase"/>
    <property type="match status" value="1"/>
</dbReference>
<feature type="region of interest" description="Disordered" evidence="8">
    <location>
        <begin position="404"/>
        <end position="675"/>
    </location>
</feature>
<feature type="domain" description="Nudix hydrolase" evidence="9">
    <location>
        <begin position="1442"/>
        <end position="1571"/>
    </location>
</feature>
<dbReference type="PROSITE" id="PS51462">
    <property type="entry name" value="NUDIX"/>
    <property type="match status" value="1"/>
</dbReference>
<dbReference type="GO" id="GO:0016787">
    <property type="term" value="F:hydrolase activity"/>
    <property type="evidence" value="ECO:0007669"/>
    <property type="project" value="UniProtKB-KW"/>
</dbReference>
<dbReference type="Pfam" id="PF20706">
    <property type="entry name" value="GT4-conflict"/>
    <property type="match status" value="1"/>
</dbReference>
<keyword evidence="10" id="KW-0808">Transferase</keyword>
<dbReference type="CDD" id="cd03801">
    <property type="entry name" value="GT4_PimA-like"/>
    <property type="match status" value="1"/>
</dbReference>
<dbReference type="PANTHER" id="PTHR24216:SF65">
    <property type="entry name" value="PAXILLIN-LIKE PROTEIN 1"/>
    <property type="match status" value="1"/>
</dbReference>
<accession>A0A7W9GEU8</accession>
<sequence>MTRNVSTPVTSPLAGQDNTIGSAGYATDVTPAWGTSLPAWCNALISLLSSGDMWPECKESYEAQLAVAFEDWSRAAMEFAAAGGTARDLIKRGYLGPAADEFYRRADELLDEGKGIPALAELAHAYALQHDTFARETQYAKLLINAGFWLTVSSIAISAFAAAASAGALSGIIGKFAVRLRAFMDKVFTWLERVARARYAGQVAVKGAPKLAALAGRQAGKGLLARAAASHILRELPEEIGEGFLTDYVAQKEQMDRGTRTRWDGQKTAATILGDATGAVLASKVTGPMAGLVGRMPGIRALNEAAGDAPGVLNAIMRFPGRAAQTGLTNAVISAPAGMISNAIVYGKVELPTVQSLLGSALAGVGRTNTISPFSVDVMSAISNPRRALDTATTAALAADAARTAAAHGATPPSPAAGGGQATTTDAPMPGRAEVRGLPETGPPSHRSEPGGATRTPDRPEQPQQPARQPDRPRAAAAVDTAGHRDVSGPPQTADQRGVSHHPETTDQRGGSHHPETADQRGVSDGPQVAEHPEVARPADGTRADVQAEPPAKPEQATAQAQTPANGAPLTTPPTAPPTAPPTGPPTGPAPSQPPQLSVAEQVSGGPASGGPSLHDLLSGRDLSPTATDDAGTPRAPEGTAAPQSREPSPATPQGPLEDPGGRRPYRYQASGPDQWKLTEEDNDLIFRRDIIPALMAGVKRPEHPRIVFIGGQAASGKTTAQQAAMDGMGADRALIADFGGLLRFHPKYAELMAENDRIAAKQVGGDAYTWMKKVIALAADLRVNLIREGAMNSSEGVEAEAAQFHALGYRAEAHVMAVPAPISRLSVLNRYQRMREENGYGRLVAQDIHDTGYGGIPDTMRAIDRTRYLDAITIHRWGGQVVYANSLDETGNWRHPAKAHEILQETRTRPFSEEQARWFRDTYAYLDARLPEELRAQLPGIADLAAGHGLDLDPRGRAERLRERYTSRADDVLRDEQVQQREQLWQEHRRRLAEAAPDEREPLRRQLAEEWNRLTQQHELDRAGLRVLAFCTEWDPHKGGIIAVNRKLVEALAEVGHDVYVRVGHEVPDGVGGERLHVIGPRSYDPARSEMDQLDFDGEELPPDVDVVIGHSRYSGPAAMRARDQLYPDTPLVHVLHMVTGALGRIADMEALGRDFEGIERAIVSEADMLVGVGPVLASEARRLADTNPGDREPPVHELLPGVPFEAPRQRPFFGERTRTVLLIGRADAAQKGGHEAALMIRELQKDLDVRLVIRGAAPETVLEAKERLSNVAGREVEVKPFTLDREEMLADMRRADVVIMPSRGEGFGLVGLEAAGAAVPILVPRSSGVGTLLGDSGRFPPDLTRSSLVEQGFEDRVPIERWVAHLKEILQDVPRAQEKARQLQEVLRESNSTWKGAAESLVAAVRGLERGAATGTPAPDLPPMSGDGWVNCAQGHAHWGRFGGAGLLAVHRGPDGVHVLMHQRGLATHFGGTWSLPGGARDSHEAAPEAAIRETVEETDLSPDGLHVEQVLRNDHGGWAFDTVIVSVPRRAPVHVNGDESLATAWIPVDRVTELDLHPDFAASWPRLRAALEQAPPAAEREPSYPAAAKYGFGDAPALALPAHPVTGARVTGREPLPHGDSVLNRELVTFDDGTRTVYERYANAGDALVKVLDSHVGRAVGARTPLSYALGRRDVYTDHMPGEPASARHRDLTGQGWAATRDGVFLGLYHAVTAKHGFTPADLTLGPNGGLIGTGDGAASHLQLPDAANPFVQTFFRETEPRVFRWVDNPIPPGDIAIIRRQLDGLRPLFARMNRLSMYEAVIQRFEHVAEHARGTGRLLPRAAGHEVTMPDTQPPVHYPPPPPPGSPERAHARQAAEALLTGDGRFTDTSDAKTHTIDALAGRMRSSTPELVLAAVGLHVGSDMINRLGDGDYVLVPFNERFPSIGAQVRHVRELDTADPSHAPDKVIRMDTPDAESLVRRIAVSELLGAWAHRNANSNARVLALQEVVQEEFGLTQAISWPMDGKTRSAVDMELLYNRNTLREFVRAQYEITQEELARRGIDEVIAYRGMAWPEGGYSAWDALRPGDMVELRSRPLASWSADRQVVMDWLDSLDGRGVLLVDRKPAQDIISMPLTGMGFFKQREFVSLPGDRLVTLDHITAGRPTEKADPPAVFPGPAVKELRPTPVMAGDLDLNDPVSRRIDRVLDGREPHPPWWPADDSGYRIAKRDLDFLGIAPVQLKWLVTRQSPLGMTPEQYHRYAGELLDALGRHGIGPSDVDIRLKGTGAGMFAGMHKTFPAPEDIPDSNPEAARRLREWFGDDPNRPLRRPFDSMYRLGLETEPSDYDMDLSSTAMVRVARSHWAPDRYPGDFMGGHGYMDKQSLMESFPELAAWKNDWEALLGRPISLGLFESSGPFDGTVTGSPLSSHFRDTDWIIHNPDNPRAWLVDWPFTDEGGH</sequence>
<gene>
    <name evidence="10" type="ORF">HD596_009280</name>
</gene>
<dbReference type="Proteomes" id="UP000579153">
    <property type="component" value="Unassembled WGS sequence"/>
</dbReference>
<dbReference type="SUPFAM" id="SSF55811">
    <property type="entry name" value="Nudix"/>
    <property type="match status" value="1"/>
</dbReference>
<protein>
    <recommendedName>
        <fullName evidence="6">UDP-N-acetylglucosamine kinase</fullName>
        <ecNumber evidence="2">2.7.1.176</ecNumber>
    </recommendedName>
    <alternativeName>
        <fullName evidence="6">UDP-N-acetylglucosamine kinase</fullName>
    </alternativeName>
</protein>
<evidence type="ECO:0000256" key="5">
    <source>
        <dbReference type="ARBA" id="ARBA00022840"/>
    </source>
</evidence>
<organism evidence="10 11">
    <name type="scientific">Nonomuraea jabiensis</name>
    <dbReference type="NCBI Taxonomy" id="882448"/>
    <lineage>
        <taxon>Bacteria</taxon>
        <taxon>Bacillati</taxon>
        <taxon>Actinomycetota</taxon>
        <taxon>Actinomycetes</taxon>
        <taxon>Streptosporangiales</taxon>
        <taxon>Streptosporangiaceae</taxon>
        <taxon>Nonomuraea</taxon>
    </lineage>
</organism>
<dbReference type="InterPro" id="IPR010488">
    <property type="entry name" value="Zeta_toxin_domain"/>
</dbReference>
<dbReference type="Pfam" id="PF06414">
    <property type="entry name" value="Zeta_toxin"/>
    <property type="match status" value="1"/>
</dbReference>
<evidence type="ECO:0000256" key="2">
    <source>
        <dbReference type="ARBA" id="ARBA00011963"/>
    </source>
</evidence>
<evidence type="ECO:0000256" key="3">
    <source>
        <dbReference type="ARBA" id="ARBA00022741"/>
    </source>
</evidence>
<evidence type="ECO:0000256" key="6">
    <source>
        <dbReference type="ARBA" id="ARBA00032897"/>
    </source>
</evidence>
<name>A0A7W9GEU8_9ACTN</name>
<dbReference type="PANTHER" id="PTHR24216">
    <property type="entry name" value="PAXILLIN-RELATED"/>
    <property type="match status" value="1"/>
</dbReference>
<keyword evidence="3" id="KW-0547">Nucleotide-binding</keyword>
<dbReference type="InterPro" id="IPR057746">
    <property type="entry name" value="CpnT-like_N"/>
</dbReference>
<evidence type="ECO:0000256" key="1">
    <source>
        <dbReference type="ARBA" id="ARBA00009104"/>
    </source>
</evidence>
<evidence type="ECO:0000313" key="11">
    <source>
        <dbReference type="Proteomes" id="UP000579153"/>
    </source>
</evidence>
<feature type="region of interest" description="Disordered" evidence="8">
    <location>
        <begin position="1830"/>
        <end position="1855"/>
    </location>
</feature>
<comment type="catalytic activity">
    <reaction evidence="7">
        <text>UDP-N-acetyl-alpha-D-glucosamine + ATP = UDP-N-acetyl-alpha-D-glucosamine 3'-phosphate + ADP + H(+)</text>
        <dbReference type="Rhea" id="RHEA:32671"/>
        <dbReference type="ChEBI" id="CHEBI:15378"/>
        <dbReference type="ChEBI" id="CHEBI:30616"/>
        <dbReference type="ChEBI" id="CHEBI:57705"/>
        <dbReference type="ChEBI" id="CHEBI:64353"/>
        <dbReference type="ChEBI" id="CHEBI:456216"/>
        <dbReference type="EC" id="2.7.1.176"/>
    </reaction>
</comment>
<dbReference type="InterPro" id="IPR027417">
    <property type="entry name" value="P-loop_NTPase"/>
</dbReference>